<name>A0A9X3MMX1_9ACTN</name>
<protein>
    <submittedName>
        <fullName evidence="1">Uncharacterized protein</fullName>
    </submittedName>
</protein>
<evidence type="ECO:0000313" key="2">
    <source>
        <dbReference type="Proteomes" id="UP001149140"/>
    </source>
</evidence>
<sequence length="163" mass="17881">MRKLVAALTVAALAVGAWLVLRPQSGAERVKGMIAWDPSCADVVISEKPTWPSAAEHATITCEMAGPLVEYARFDTGADLRKDLLANPPSAGVCIAGLEVTVDYLDGGQFEKLCRDLKGDRIDKTLAVPEPAYFGPQDDPQFDAWIRGMQRAQEQALRRFWHL</sequence>
<keyword evidence="2" id="KW-1185">Reference proteome</keyword>
<proteinExistence type="predicted"/>
<evidence type="ECO:0000313" key="1">
    <source>
        <dbReference type="EMBL" id="MDA0159546.1"/>
    </source>
</evidence>
<reference evidence="1" key="1">
    <citation type="submission" date="2022-10" db="EMBL/GenBank/DDBJ databases">
        <title>The WGS of Solirubrobacter ginsenosidimutans DSM 21036.</title>
        <authorList>
            <person name="Jiang Z."/>
        </authorList>
    </citation>
    <scope>NUCLEOTIDE SEQUENCE</scope>
    <source>
        <strain evidence="1">DSM 21036</strain>
    </source>
</reference>
<dbReference type="RefSeq" id="WP_270038287.1">
    <property type="nucleotide sequence ID" value="NZ_JAPDOD010000002.1"/>
</dbReference>
<dbReference type="Proteomes" id="UP001149140">
    <property type="component" value="Unassembled WGS sequence"/>
</dbReference>
<dbReference type="EMBL" id="JAPDOD010000002">
    <property type="protein sequence ID" value="MDA0159546.1"/>
    <property type="molecule type" value="Genomic_DNA"/>
</dbReference>
<accession>A0A9X3MMX1</accession>
<organism evidence="1 2">
    <name type="scientific">Solirubrobacter ginsenosidimutans</name>
    <dbReference type="NCBI Taxonomy" id="490573"/>
    <lineage>
        <taxon>Bacteria</taxon>
        <taxon>Bacillati</taxon>
        <taxon>Actinomycetota</taxon>
        <taxon>Thermoleophilia</taxon>
        <taxon>Solirubrobacterales</taxon>
        <taxon>Solirubrobacteraceae</taxon>
        <taxon>Solirubrobacter</taxon>
    </lineage>
</organism>
<dbReference type="AlphaFoldDB" id="A0A9X3MMX1"/>
<gene>
    <name evidence="1" type="ORF">OM076_04660</name>
</gene>
<comment type="caution">
    <text evidence="1">The sequence shown here is derived from an EMBL/GenBank/DDBJ whole genome shotgun (WGS) entry which is preliminary data.</text>
</comment>